<name>A0ABW5MCB8_9BACT</name>
<dbReference type="EMBL" id="JBHULN010000023">
    <property type="protein sequence ID" value="MFD2574037.1"/>
    <property type="molecule type" value="Genomic_DNA"/>
</dbReference>
<accession>A0ABW5MCB8</accession>
<dbReference type="PANTHER" id="PTHR43818:SF11">
    <property type="entry name" value="BCDNA.GH03377"/>
    <property type="match status" value="1"/>
</dbReference>
<evidence type="ECO:0000259" key="3">
    <source>
        <dbReference type="Pfam" id="PF22725"/>
    </source>
</evidence>
<dbReference type="InterPro" id="IPR050463">
    <property type="entry name" value="Gfo/Idh/MocA_oxidrdct_glycsds"/>
</dbReference>
<keyword evidence="1" id="KW-0560">Oxidoreductase</keyword>
<dbReference type="PANTHER" id="PTHR43818">
    <property type="entry name" value="BCDNA.GH03377"/>
    <property type="match status" value="1"/>
</dbReference>
<dbReference type="InterPro" id="IPR000683">
    <property type="entry name" value="Gfo/Idh/MocA-like_OxRdtase_N"/>
</dbReference>
<gene>
    <name evidence="4" type="ORF">ACFSUS_25600</name>
</gene>
<evidence type="ECO:0000256" key="1">
    <source>
        <dbReference type="ARBA" id="ARBA00023002"/>
    </source>
</evidence>
<dbReference type="InterPro" id="IPR055170">
    <property type="entry name" value="GFO_IDH_MocA-like_dom"/>
</dbReference>
<feature type="domain" description="Gfo/Idh/MocA-like oxidoreductase N-terminal" evidence="2">
    <location>
        <begin position="17"/>
        <end position="130"/>
    </location>
</feature>
<dbReference type="Pfam" id="PF22725">
    <property type="entry name" value="GFO_IDH_MocA_C3"/>
    <property type="match status" value="1"/>
</dbReference>
<proteinExistence type="predicted"/>
<dbReference type="Pfam" id="PF01408">
    <property type="entry name" value="GFO_IDH_MocA"/>
    <property type="match status" value="1"/>
</dbReference>
<protein>
    <submittedName>
        <fullName evidence="4">Gfo/Idh/MocA family protein</fullName>
    </submittedName>
</protein>
<sequence length="390" mass="44490">METTATVDRTSEDHEIGIGVIGMGGFGLFAVQQFLQTPHTRLVAIAGSSRDEAHRTAKRFGAEMLSSLDELVNHPEVDIVYIATPPFMHYEQAMLALNAGKHVICEKPLAMNPEQGREMLETAAQKGLLMVTNLMQRYNPMFARIKHLIDKKLLGEFLHGYFENYAGDEGLSPEHWFWDRSKSGGIFIEHGVHFFDMFAGWLGDGTVKAAQVLKRPGSDGRASDRIEDQVQATVEYGDDETGRKLVNFYHGFTQTGRMDRQEMRLLFERGDITLYEWVPTRMVMRCVVDEETTRALMDLFPGAQLNVTDNINGKEPIRGRHKEFYAYQKIELRFGFGEEKQHLYSELLRLMFRDQVSGIKYPDTHRIITEQNGLRSLETATQADQMARQS</sequence>
<reference evidence="5" key="1">
    <citation type="journal article" date="2019" name="Int. J. Syst. Evol. Microbiol.">
        <title>The Global Catalogue of Microorganisms (GCM) 10K type strain sequencing project: providing services to taxonomists for standard genome sequencing and annotation.</title>
        <authorList>
            <consortium name="The Broad Institute Genomics Platform"/>
            <consortium name="The Broad Institute Genome Sequencing Center for Infectious Disease"/>
            <person name="Wu L."/>
            <person name="Ma J."/>
        </authorList>
    </citation>
    <scope>NUCLEOTIDE SEQUENCE [LARGE SCALE GENOMIC DNA]</scope>
    <source>
        <strain evidence="5">KCTC 42805</strain>
    </source>
</reference>
<dbReference type="SUPFAM" id="SSF51735">
    <property type="entry name" value="NAD(P)-binding Rossmann-fold domains"/>
    <property type="match status" value="1"/>
</dbReference>
<keyword evidence="5" id="KW-1185">Reference proteome</keyword>
<comment type="caution">
    <text evidence="4">The sequence shown here is derived from an EMBL/GenBank/DDBJ whole genome shotgun (WGS) entry which is preliminary data.</text>
</comment>
<evidence type="ECO:0000259" key="2">
    <source>
        <dbReference type="Pfam" id="PF01408"/>
    </source>
</evidence>
<organism evidence="4 5">
    <name type="scientific">Spirosoma soli</name>
    <dbReference type="NCBI Taxonomy" id="1770529"/>
    <lineage>
        <taxon>Bacteria</taxon>
        <taxon>Pseudomonadati</taxon>
        <taxon>Bacteroidota</taxon>
        <taxon>Cytophagia</taxon>
        <taxon>Cytophagales</taxon>
        <taxon>Cytophagaceae</taxon>
        <taxon>Spirosoma</taxon>
    </lineage>
</organism>
<evidence type="ECO:0000313" key="4">
    <source>
        <dbReference type="EMBL" id="MFD2574037.1"/>
    </source>
</evidence>
<dbReference type="Gene3D" id="3.30.360.10">
    <property type="entry name" value="Dihydrodipicolinate Reductase, domain 2"/>
    <property type="match status" value="1"/>
</dbReference>
<feature type="domain" description="GFO/IDH/MocA-like oxidoreductase" evidence="3">
    <location>
        <begin position="142"/>
        <end position="272"/>
    </location>
</feature>
<dbReference type="InterPro" id="IPR036291">
    <property type="entry name" value="NAD(P)-bd_dom_sf"/>
</dbReference>
<dbReference type="Gene3D" id="3.40.50.720">
    <property type="entry name" value="NAD(P)-binding Rossmann-like Domain"/>
    <property type="match status" value="1"/>
</dbReference>
<dbReference type="Proteomes" id="UP001597469">
    <property type="component" value="Unassembled WGS sequence"/>
</dbReference>
<evidence type="ECO:0000313" key="5">
    <source>
        <dbReference type="Proteomes" id="UP001597469"/>
    </source>
</evidence>
<dbReference type="SUPFAM" id="SSF55347">
    <property type="entry name" value="Glyceraldehyde-3-phosphate dehydrogenase-like, C-terminal domain"/>
    <property type="match status" value="1"/>
</dbReference>
<dbReference type="RefSeq" id="WP_381527312.1">
    <property type="nucleotide sequence ID" value="NZ_JBHULN010000023.1"/>
</dbReference>